<dbReference type="eggNOG" id="ENOG50341QE">
    <property type="taxonomic scope" value="Bacteria"/>
</dbReference>
<evidence type="ECO:0008006" key="2">
    <source>
        <dbReference type="Google" id="ProtNLM"/>
    </source>
</evidence>
<evidence type="ECO:0000313" key="1">
    <source>
        <dbReference type="EMBL" id="ABP75689.1"/>
    </source>
</evidence>
<organism evidence="1">
    <name type="scientific">Shewanella putrefaciens (strain CN-32 / ATCC BAA-453)</name>
    <dbReference type="NCBI Taxonomy" id="319224"/>
    <lineage>
        <taxon>Bacteria</taxon>
        <taxon>Pseudomonadati</taxon>
        <taxon>Pseudomonadota</taxon>
        <taxon>Gammaproteobacteria</taxon>
        <taxon>Alteromonadales</taxon>
        <taxon>Shewanellaceae</taxon>
        <taxon>Shewanella</taxon>
    </lineage>
</organism>
<accession>A4Y6V6</accession>
<reference evidence="1" key="1">
    <citation type="submission" date="2007-04" db="EMBL/GenBank/DDBJ databases">
        <title>Complete sequence of Shewanella putrefaciens CN-32.</title>
        <authorList>
            <consortium name="US DOE Joint Genome Institute"/>
            <person name="Copeland A."/>
            <person name="Lucas S."/>
            <person name="Lapidus A."/>
            <person name="Barry K."/>
            <person name="Detter J.C."/>
            <person name="Glavina del Rio T."/>
            <person name="Hammon N."/>
            <person name="Israni S."/>
            <person name="Dalin E."/>
            <person name="Tice H."/>
            <person name="Pitluck S."/>
            <person name="Chain P."/>
            <person name="Malfatti S."/>
            <person name="Shin M."/>
            <person name="Vergez L."/>
            <person name="Schmutz J."/>
            <person name="Larimer F."/>
            <person name="Land M."/>
            <person name="Hauser L."/>
            <person name="Kyrpides N."/>
            <person name="Mikhailova N."/>
            <person name="Romine M.F."/>
            <person name="Fredrickson J."/>
            <person name="Tiedje J."/>
            <person name="Richardson P."/>
        </authorList>
    </citation>
    <scope>NUCLEOTIDE SEQUENCE [LARGE SCALE GENOMIC DNA]</scope>
    <source>
        <strain evidence="1">CN-32</strain>
    </source>
</reference>
<dbReference type="AlphaFoldDB" id="A4Y6V6"/>
<sequence length="168" mass="18577">MALIAPIRWKPMAGLQIARSSTGFFTGALTMTTFKKLIILLSIGMLLTACQSSSVILPEVAFEDGELRQHHLSLVKAAAKFDKGTLTLSGGVWPEHKQVHVKCGQIQFQVFDTQGVLLKTIVTDYSPCHLHFKPNTRRTGSFSVVINDIHPQALIIKASYQKMPHEAH</sequence>
<dbReference type="STRING" id="319224.Sputcn32_1967"/>
<protein>
    <recommendedName>
        <fullName evidence="2">Lipoprotein</fullName>
    </recommendedName>
</protein>
<gene>
    <name evidence="1" type="ordered locus">Sputcn32_1967</name>
</gene>
<dbReference type="KEGG" id="spc:Sputcn32_1967"/>
<dbReference type="EMBL" id="CP000681">
    <property type="protein sequence ID" value="ABP75689.1"/>
    <property type="molecule type" value="Genomic_DNA"/>
</dbReference>
<proteinExistence type="predicted"/>
<name>A4Y6V6_SHEPC</name>
<dbReference type="HOGENOM" id="CLU_1585369_0_0_6"/>